<dbReference type="Proteomes" id="UP001501057">
    <property type="component" value="Unassembled WGS sequence"/>
</dbReference>
<evidence type="ECO:0000256" key="5">
    <source>
        <dbReference type="ARBA" id="ARBA00022723"/>
    </source>
</evidence>
<evidence type="ECO:0000313" key="9">
    <source>
        <dbReference type="EMBL" id="GAA1735747.1"/>
    </source>
</evidence>
<name>A0ABN2JQZ5_9ACTN</name>
<dbReference type="InterPro" id="IPR001250">
    <property type="entry name" value="Man6P_Isoase-1"/>
</dbReference>
<comment type="similarity">
    <text evidence="3">Belongs to the mannose-6-phosphate isomerase type 1 family.</text>
</comment>
<dbReference type="PANTHER" id="PTHR10309">
    <property type="entry name" value="MANNOSE-6-PHOSPHATE ISOMERASE"/>
    <property type="match status" value="1"/>
</dbReference>
<evidence type="ECO:0000259" key="8">
    <source>
        <dbReference type="Pfam" id="PF20511"/>
    </source>
</evidence>
<comment type="catalytic activity">
    <reaction evidence="1">
        <text>D-mannose 6-phosphate = D-fructose 6-phosphate</text>
        <dbReference type="Rhea" id="RHEA:12356"/>
        <dbReference type="ChEBI" id="CHEBI:58735"/>
        <dbReference type="ChEBI" id="CHEBI:61527"/>
        <dbReference type="EC" id="5.3.1.8"/>
    </reaction>
</comment>
<evidence type="ECO:0000256" key="7">
    <source>
        <dbReference type="ARBA" id="ARBA00023235"/>
    </source>
</evidence>
<dbReference type="InterPro" id="IPR016305">
    <property type="entry name" value="Mannose-6-P_Isomerase"/>
</dbReference>
<evidence type="ECO:0000256" key="2">
    <source>
        <dbReference type="ARBA" id="ARBA00001947"/>
    </source>
</evidence>
<dbReference type="InterPro" id="IPR011051">
    <property type="entry name" value="RmlC_Cupin_sf"/>
</dbReference>
<evidence type="ECO:0000313" key="10">
    <source>
        <dbReference type="Proteomes" id="UP001501057"/>
    </source>
</evidence>
<reference evidence="9 10" key="1">
    <citation type="journal article" date="2019" name="Int. J. Syst. Evol. Microbiol.">
        <title>The Global Catalogue of Microorganisms (GCM) 10K type strain sequencing project: providing services to taxonomists for standard genome sequencing and annotation.</title>
        <authorList>
            <consortium name="The Broad Institute Genomics Platform"/>
            <consortium name="The Broad Institute Genome Sequencing Center for Infectious Disease"/>
            <person name="Wu L."/>
            <person name="Ma J."/>
        </authorList>
    </citation>
    <scope>NUCLEOTIDE SEQUENCE [LARGE SCALE GENOMIC DNA]</scope>
    <source>
        <strain evidence="9 10">JCM 13518</strain>
    </source>
</reference>
<evidence type="ECO:0000256" key="4">
    <source>
        <dbReference type="ARBA" id="ARBA00011956"/>
    </source>
</evidence>
<gene>
    <name evidence="9" type="primary">manA</name>
    <name evidence="9" type="ORF">GCM10009710_15230</name>
</gene>
<dbReference type="PIRSF" id="PIRSF001480">
    <property type="entry name" value="Mannose-6-phosphate_isomerase"/>
    <property type="match status" value="1"/>
</dbReference>
<proteinExistence type="inferred from homology"/>
<dbReference type="Gene3D" id="2.60.120.10">
    <property type="entry name" value="Jelly Rolls"/>
    <property type="match status" value="2"/>
</dbReference>
<dbReference type="Pfam" id="PF20511">
    <property type="entry name" value="PMI_typeI_cat"/>
    <property type="match status" value="1"/>
</dbReference>
<keyword evidence="10" id="KW-1185">Reference proteome</keyword>
<feature type="domain" description="Phosphomannose isomerase type I catalytic" evidence="8">
    <location>
        <begin position="1"/>
        <end position="132"/>
    </location>
</feature>
<dbReference type="EC" id="5.3.1.8" evidence="4"/>
<dbReference type="InterPro" id="IPR046457">
    <property type="entry name" value="PMI_typeI_cat"/>
</dbReference>
<dbReference type="PRINTS" id="PR00714">
    <property type="entry name" value="MAN6PISMRASE"/>
</dbReference>
<dbReference type="PANTHER" id="PTHR10309:SF0">
    <property type="entry name" value="MANNOSE-6-PHOSPHATE ISOMERASE"/>
    <property type="match status" value="1"/>
</dbReference>
<keyword evidence="6" id="KW-0862">Zinc</keyword>
<keyword evidence="5" id="KW-0479">Metal-binding</keyword>
<evidence type="ECO:0000256" key="1">
    <source>
        <dbReference type="ARBA" id="ARBA00000757"/>
    </source>
</evidence>
<dbReference type="EMBL" id="BAAAME010000003">
    <property type="protein sequence ID" value="GAA1735747.1"/>
    <property type="molecule type" value="Genomic_DNA"/>
</dbReference>
<comment type="cofactor">
    <cofactor evidence="2">
        <name>Zn(2+)</name>
        <dbReference type="ChEBI" id="CHEBI:29105"/>
    </cofactor>
</comment>
<evidence type="ECO:0000256" key="6">
    <source>
        <dbReference type="ARBA" id="ARBA00022833"/>
    </source>
</evidence>
<dbReference type="SUPFAM" id="SSF51182">
    <property type="entry name" value="RmlC-like cupins"/>
    <property type="match status" value="1"/>
</dbReference>
<dbReference type="GO" id="GO:0016853">
    <property type="term" value="F:isomerase activity"/>
    <property type="evidence" value="ECO:0007669"/>
    <property type="project" value="UniProtKB-KW"/>
</dbReference>
<keyword evidence="7 9" id="KW-0413">Isomerase</keyword>
<dbReference type="Gene3D" id="1.10.441.10">
    <property type="entry name" value="Phosphomannose Isomerase, domain 2"/>
    <property type="match status" value="1"/>
</dbReference>
<dbReference type="NCBIfam" id="TIGR00218">
    <property type="entry name" value="manA"/>
    <property type="match status" value="1"/>
</dbReference>
<evidence type="ECO:0000256" key="3">
    <source>
        <dbReference type="ARBA" id="ARBA00010772"/>
    </source>
</evidence>
<sequence length="392" mass="42281">MHRLRNASRDYDWGSSDDIPHFLGASPDGRPLAEIWMGTHELSPSEIEVEGETSSLSGVAGQLPYMMKILAAGRPLSLQVHPNAQLARIGFEAENAAGVPLDAPHRTYKDPRHKPEMAYALTTFDTLVGFRPTAEILRVLDGLDTEVTSRLAEELRAKPGFDGIVRIVEQLLHEPPTAEEITAIVDECRRLVAQHVDVKRAYVTVLEVFEHFPGDSGLVLTLLLNRVTLQPGEAAFLGAGIIHAHLHGMCLEVMTSSDNVLRAGLTSKHVDPEGLVTCLERGMSRLARITPEVVGTETEVFAPDVDEFALAVTQVALTASGVELYGAGRRIALCTGGRVELVAEGGQRLPLVRGDSVFLEAADGRVEVVGSGEVAVAFTPDDEIAGRLIDLV</sequence>
<dbReference type="RefSeq" id="WP_344199571.1">
    <property type="nucleotide sequence ID" value="NZ_BAAAME010000003.1"/>
</dbReference>
<protein>
    <recommendedName>
        <fullName evidence="4">mannose-6-phosphate isomerase</fullName>
        <ecNumber evidence="4">5.3.1.8</ecNumber>
    </recommendedName>
</protein>
<organism evidence="9 10">
    <name type="scientific">Aeromicrobium alkaliterrae</name>
    <dbReference type="NCBI Taxonomy" id="302168"/>
    <lineage>
        <taxon>Bacteria</taxon>
        <taxon>Bacillati</taxon>
        <taxon>Actinomycetota</taxon>
        <taxon>Actinomycetes</taxon>
        <taxon>Propionibacteriales</taxon>
        <taxon>Nocardioidaceae</taxon>
        <taxon>Aeromicrobium</taxon>
    </lineage>
</organism>
<comment type="caution">
    <text evidence="9">The sequence shown here is derived from an EMBL/GenBank/DDBJ whole genome shotgun (WGS) entry which is preliminary data.</text>
</comment>
<accession>A0ABN2JQZ5</accession>
<dbReference type="InterPro" id="IPR014710">
    <property type="entry name" value="RmlC-like_jellyroll"/>
</dbReference>
<dbReference type="CDD" id="cd07011">
    <property type="entry name" value="cupin_PMI_type_I_N"/>
    <property type="match status" value="1"/>
</dbReference>